<dbReference type="PANTHER" id="PTHR38636:SF1">
    <property type="entry name" value="CHLORIDE CHANNEL PROTEIN CLC-D"/>
    <property type="match status" value="1"/>
</dbReference>
<feature type="transmembrane region" description="Helical" evidence="1">
    <location>
        <begin position="146"/>
        <end position="164"/>
    </location>
</feature>
<dbReference type="EMBL" id="JARPMG010000012">
    <property type="protein sequence ID" value="KAJ8097231.1"/>
    <property type="molecule type" value="Genomic_DNA"/>
</dbReference>
<protein>
    <submittedName>
        <fullName evidence="2">Uncharacterized protein</fullName>
    </submittedName>
</protein>
<dbReference type="Proteomes" id="UP001217417">
    <property type="component" value="Unassembled WGS sequence"/>
</dbReference>
<dbReference type="GeneID" id="80881290"/>
<keyword evidence="3" id="KW-1185">Reference proteome</keyword>
<dbReference type="AlphaFoldDB" id="A0AAD7QL39"/>
<dbReference type="Pfam" id="PF08560">
    <property type="entry name" value="DUF1757"/>
    <property type="match status" value="1"/>
</dbReference>
<evidence type="ECO:0000256" key="1">
    <source>
        <dbReference type="SAM" id="Phobius"/>
    </source>
</evidence>
<accession>A0AAD7QL39</accession>
<comment type="caution">
    <text evidence="2">The sequence shown here is derived from an EMBL/GenBank/DDBJ whole genome shotgun (WGS) entry which is preliminary data.</text>
</comment>
<proteinExistence type="predicted"/>
<dbReference type="RefSeq" id="XP_056040681.1">
    <property type="nucleotide sequence ID" value="XM_056186124.1"/>
</dbReference>
<sequence>MSRLFPHTAYAEDQPYYKTILASHVLYRGFQTGSALGMVIGLSRSLLGPVLGGKATSPFKNGAFIFSAVQRSTGVGAVIGTGMLAVTLPMLMMGKEEIEWKDRSWRLLENQGQMEVDDWSLTGAVAGAAIMTVHSQSGELRRWRTVVGGSGIGSLAGVIGYLVWRYGIHGGKRQ</sequence>
<name>A0AAD7QL39_9ASCO</name>
<reference evidence="2" key="1">
    <citation type="submission" date="2023-03" db="EMBL/GenBank/DDBJ databases">
        <title>Near-Complete genome sequence of Lipomyces tetrasporous NRRL Y-64009, an oleaginous yeast capable of growing on lignocellulosic hydrolysates.</title>
        <authorList>
            <consortium name="Lawrence Berkeley National Laboratory"/>
            <person name="Jagtap S.S."/>
            <person name="Liu J.-J."/>
            <person name="Walukiewicz H.E."/>
            <person name="Pangilinan J."/>
            <person name="Lipzen A."/>
            <person name="Ahrendt S."/>
            <person name="Koriabine M."/>
            <person name="Cobaugh K."/>
            <person name="Salamov A."/>
            <person name="Yoshinaga Y."/>
            <person name="Ng V."/>
            <person name="Daum C."/>
            <person name="Grigoriev I.V."/>
            <person name="Slininger P.J."/>
            <person name="Dien B.S."/>
            <person name="Jin Y.-S."/>
            <person name="Rao C.V."/>
        </authorList>
    </citation>
    <scope>NUCLEOTIDE SEQUENCE</scope>
    <source>
        <strain evidence="2">NRRL Y-64009</strain>
    </source>
</reference>
<gene>
    <name evidence="2" type="ORF">POJ06DRAFT_241230</name>
</gene>
<keyword evidence="1" id="KW-0812">Transmembrane</keyword>
<dbReference type="InterPro" id="IPR013869">
    <property type="entry name" value="DUF1757"/>
</dbReference>
<organism evidence="2 3">
    <name type="scientific">Lipomyces tetrasporus</name>
    <dbReference type="NCBI Taxonomy" id="54092"/>
    <lineage>
        <taxon>Eukaryota</taxon>
        <taxon>Fungi</taxon>
        <taxon>Dikarya</taxon>
        <taxon>Ascomycota</taxon>
        <taxon>Saccharomycotina</taxon>
        <taxon>Lipomycetes</taxon>
        <taxon>Lipomycetales</taxon>
        <taxon>Lipomycetaceae</taxon>
        <taxon>Lipomyces</taxon>
    </lineage>
</organism>
<feature type="transmembrane region" description="Helical" evidence="1">
    <location>
        <begin position="74"/>
        <end position="95"/>
    </location>
</feature>
<keyword evidence="1" id="KW-1133">Transmembrane helix</keyword>
<evidence type="ECO:0000313" key="3">
    <source>
        <dbReference type="Proteomes" id="UP001217417"/>
    </source>
</evidence>
<dbReference type="PANTHER" id="PTHR38636">
    <property type="entry name" value="PROTEIN CBG20488"/>
    <property type="match status" value="1"/>
</dbReference>
<keyword evidence="1" id="KW-0472">Membrane</keyword>
<evidence type="ECO:0000313" key="2">
    <source>
        <dbReference type="EMBL" id="KAJ8097231.1"/>
    </source>
</evidence>